<keyword evidence="3" id="KW-1185">Reference proteome</keyword>
<feature type="signal peptide" evidence="1">
    <location>
        <begin position="1"/>
        <end position="27"/>
    </location>
</feature>
<evidence type="ECO:0008006" key="4">
    <source>
        <dbReference type="Google" id="ProtNLM"/>
    </source>
</evidence>
<proteinExistence type="predicted"/>
<organism evidence="2 3">
    <name type="scientific">Nonomuraea fuscirosea</name>
    <dbReference type="NCBI Taxonomy" id="1291556"/>
    <lineage>
        <taxon>Bacteria</taxon>
        <taxon>Bacillati</taxon>
        <taxon>Actinomycetota</taxon>
        <taxon>Actinomycetes</taxon>
        <taxon>Streptosporangiales</taxon>
        <taxon>Streptosporangiaceae</taxon>
        <taxon>Nonomuraea</taxon>
    </lineage>
</organism>
<reference evidence="2 3" key="1">
    <citation type="submission" date="2018-03" db="EMBL/GenBank/DDBJ databases">
        <title>Genomic Encyclopedia of Type Strains, Phase III (KMG-III): the genomes of soil and plant-associated and newly described type strains.</title>
        <authorList>
            <person name="Whitman W."/>
        </authorList>
    </citation>
    <scope>NUCLEOTIDE SEQUENCE [LARGE SCALE GENOMIC DNA]</scope>
    <source>
        <strain evidence="2 3">CGMCC 4.7104</strain>
    </source>
</reference>
<evidence type="ECO:0000313" key="2">
    <source>
        <dbReference type="EMBL" id="PRX70619.1"/>
    </source>
</evidence>
<dbReference type="AlphaFoldDB" id="A0A2T0NC80"/>
<comment type="caution">
    <text evidence="2">The sequence shown here is derived from an EMBL/GenBank/DDBJ whole genome shotgun (WGS) entry which is preliminary data.</text>
</comment>
<protein>
    <recommendedName>
        <fullName evidence="4">Neocarzinostatin family protein</fullName>
    </recommendedName>
</protein>
<sequence>MNIRRALAGLMLAGALATTLGAAPATAAAGSVHLAIEATGQGGYRAYFVSVTGFAPVATAGQGVCVNLYGDDYLDHHLFGGFGVACGQTLSNPSPGRVSISFYLDGNTLDEDWGGDEVFAKVDIGPPSSVRLTSNVVHGDY</sequence>
<dbReference type="InterPro" id="IPR006311">
    <property type="entry name" value="TAT_signal"/>
</dbReference>
<evidence type="ECO:0000313" key="3">
    <source>
        <dbReference type="Proteomes" id="UP000238312"/>
    </source>
</evidence>
<dbReference type="PROSITE" id="PS51318">
    <property type="entry name" value="TAT"/>
    <property type="match status" value="1"/>
</dbReference>
<name>A0A2T0NC80_9ACTN</name>
<keyword evidence="1" id="KW-0732">Signal</keyword>
<gene>
    <name evidence="2" type="ORF">B0I32_101714</name>
</gene>
<feature type="chain" id="PRO_5015603742" description="Neocarzinostatin family protein" evidence="1">
    <location>
        <begin position="28"/>
        <end position="141"/>
    </location>
</feature>
<accession>A0A2T0NC80</accession>
<dbReference type="EMBL" id="PVNG01000001">
    <property type="protein sequence ID" value="PRX70619.1"/>
    <property type="molecule type" value="Genomic_DNA"/>
</dbReference>
<dbReference type="RefSeq" id="WP_146178023.1">
    <property type="nucleotide sequence ID" value="NZ_JBFAIL010000001.1"/>
</dbReference>
<evidence type="ECO:0000256" key="1">
    <source>
        <dbReference type="SAM" id="SignalP"/>
    </source>
</evidence>
<dbReference type="Proteomes" id="UP000238312">
    <property type="component" value="Unassembled WGS sequence"/>
</dbReference>